<keyword evidence="4" id="KW-0238">DNA-binding</keyword>
<evidence type="ECO:0000313" key="11">
    <source>
        <dbReference type="Proteomes" id="UP001142055"/>
    </source>
</evidence>
<evidence type="ECO:0000256" key="2">
    <source>
        <dbReference type="ARBA" id="ARBA00009050"/>
    </source>
</evidence>
<reference evidence="10" key="1">
    <citation type="submission" date="2022-12" db="EMBL/GenBank/DDBJ databases">
        <title>Genome assemblies of Blomia tropicalis.</title>
        <authorList>
            <person name="Cui Y."/>
        </authorList>
    </citation>
    <scope>NUCLEOTIDE SEQUENCE</scope>
    <source>
        <tissue evidence="10">Adult mites</tissue>
    </source>
</reference>
<dbReference type="PROSITE" id="PS50217">
    <property type="entry name" value="BZIP"/>
    <property type="match status" value="1"/>
</dbReference>
<sequence>MVDINCQYLPNSDIESQNRQTLSTNTFDNIFDEIDCLENIDENYFLNLTNCDELSQYNFDQLPDTPPETPINYNISSNNSPNAYVSNLDSPSLSPISRQDNVQSDSISDNGLYGSTTSSVGLINTNQNLILTQTSLLPNVTTNNNAAVRSNSLLIQSPIQATDLNGYKLNSNPLVFAKPIESNFSTKINKTKQKAILPNSILTTKTANDNSKLTSIQRLEARKLRNRQAALNSRMKQKDYVDSLEANVQKLTKERDTLLAENKLLRQKLTDMEIQLCNRMKIDINGNYESNKKAKISLFAILFLVCFQVSPYLISMAPNNQNSDHLQRFPTVSKSSNMHTKVGRSLLWNTNSNGISSDYYDPYNGDKPSRDFNSSATVYANKSILCQDYFNQTESLRLENELRDLLTRFKLEDERWSQSLKSKDFKPIQDVRLKQVNNKRLLLDSKYVPIPRLKLWMQKQKYDHYLQDEFEPSPRGSQNYQSLLDTVHRRDDTFYYLSYPSKGHLILPPISNRTDVRPRFSFLIPSFHNLSLEEAEKSGNTNLNHSISSQMFLLQIDCQVINTKVIMINDENRFGNKTKSVTGKERQFSKSASNKKNHRKK</sequence>
<dbReference type="GO" id="GO:0016020">
    <property type="term" value="C:membrane"/>
    <property type="evidence" value="ECO:0007669"/>
    <property type="project" value="UniProtKB-SubCell"/>
</dbReference>
<organism evidence="10 11">
    <name type="scientific">Blomia tropicalis</name>
    <name type="common">Mite</name>
    <dbReference type="NCBI Taxonomy" id="40697"/>
    <lineage>
        <taxon>Eukaryota</taxon>
        <taxon>Metazoa</taxon>
        <taxon>Ecdysozoa</taxon>
        <taxon>Arthropoda</taxon>
        <taxon>Chelicerata</taxon>
        <taxon>Arachnida</taxon>
        <taxon>Acari</taxon>
        <taxon>Acariformes</taxon>
        <taxon>Sarcoptiformes</taxon>
        <taxon>Astigmata</taxon>
        <taxon>Glycyphagoidea</taxon>
        <taxon>Echimyopodidae</taxon>
        <taxon>Blomia</taxon>
    </lineage>
</organism>
<dbReference type="InterPro" id="IPR051882">
    <property type="entry name" value="ATF_bZIP_TF"/>
</dbReference>
<dbReference type="InterPro" id="IPR004827">
    <property type="entry name" value="bZIP"/>
</dbReference>
<dbReference type="PANTHER" id="PTHR46164">
    <property type="entry name" value="ATF6, ISOFORM C"/>
    <property type="match status" value="1"/>
</dbReference>
<evidence type="ECO:0000256" key="5">
    <source>
        <dbReference type="ARBA" id="ARBA00023163"/>
    </source>
</evidence>
<keyword evidence="11" id="KW-1185">Reference proteome</keyword>
<comment type="similarity">
    <text evidence="2">Belongs to the bZIP family. ATF subfamily.</text>
</comment>
<feature type="region of interest" description="Disordered" evidence="8">
    <location>
        <begin position="575"/>
        <end position="601"/>
    </location>
</feature>
<evidence type="ECO:0000256" key="3">
    <source>
        <dbReference type="ARBA" id="ARBA00023015"/>
    </source>
</evidence>
<evidence type="ECO:0000256" key="7">
    <source>
        <dbReference type="SAM" id="Coils"/>
    </source>
</evidence>
<evidence type="ECO:0000256" key="8">
    <source>
        <dbReference type="SAM" id="MobiDB-lite"/>
    </source>
</evidence>
<name>A0A9Q0RR03_BLOTA</name>
<keyword evidence="5" id="KW-0804">Transcription</keyword>
<comment type="caution">
    <text evidence="10">The sequence shown here is derived from an EMBL/GenBank/DDBJ whole genome shotgun (WGS) entry which is preliminary data.</text>
</comment>
<keyword evidence="6" id="KW-0539">Nucleus</keyword>
<dbReference type="OMA" id="MRELTIT"/>
<evidence type="ECO:0000313" key="10">
    <source>
        <dbReference type="EMBL" id="KAJ6223344.1"/>
    </source>
</evidence>
<dbReference type="PANTHER" id="PTHR46164:SF3">
    <property type="entry name" value="ATF6, ISOFORM C"/>
    <property type="match status" value="1"/>
</dbReference>
<evidence type="ECO:0000259" key="9">
    <source>
        <dbReference type="PROSITE" id="PS50217"/>
    </source>
</evidence>
<protein>
    <recommendedName>
        <fullName evidence="9">BZIP domain-containing protein</fullName>
    </recommendedName>
</protein>
<dbReference type="GO" id="GO:0000978">
    <property type="term" value="F:RNA polymerase II cis-regulatory region sequence-specific DNA binding"/>
    <property type="evidence" value="ECO:0007669"/>
    <property type="project" value="TreeGrafter"/>
</dbReference>
<feature type="coiled-coil region" evidence="7">
    <location>
        <begin position="234"/>
        <end position="275"/>
    </location>
</feature>
<dbReference type="GO" id="GO:0000981">
    <property type="term" value="F:DNA-binding transcription factor activity, RNA polymerase II-specific"/>
    <property type="evidence" value="ECO:0007669"/>
    <property type="project" value="TreeGrafter"/>
</dbReference>
<dbReference type="GO" id="GO:0005634">
    <property type="term" value="C:nucleus"/>
    <property type="evidence" value="ECO:0007669"/>
    <property type="project" value="TreeGrafter"/>
</dbReference>
<dbReference type="InterPro" id="IPR046347">
    <property type="entry name" value="bZIP_sf"/>
</dbReference>
<dbReference type="SUPFAM" id="SSF57959">
    <property type="entry name" value="Leucine zipper domain"/>
    <property type="match status" value="1"/>
</dbReference>
<dbReference type="GO" id="GO:0030968">
    <property type="term" value="P:endoplasmic reticulum unfolded protein response"/>
    <property type="evidence" value="ECO:0007669"/>
    <property type="project" value="TreeGrafter"/>
</dbReference>
<dbReference type="EMBL" id="JAPWDV010000001">
    <property type="protein sequence ID" value="KAJ6223344.1"/>
    <property type="molecule type" value="Genomic_DNA"/>
</dbReference>
<comment type="subcellular location">
    <subcellularLocation>
        <location evidence="1">Membrane</location>
        <topology evidence="1">Single-pass membrane protein</topology>
    </subcellularLocation>
</comment>
<dbReference type="Gene3D" id="1.20.5.170">
    <property type="match status" value="1"/>
</dbReference>
<dbReference type="AlphaFoldDB" id="A0A9Q0RR03"/>
<dbReference type="SMART" id="SM00338">
    <property type="entry name" value="BRLZ"/>
    <property type="match status" value="1"/>
</dbReference>
<evidence type="ECO:0000256" key="6">
    <source>
        <dbReference type="ARBA" id="ARBA00023242"/>
    </source>
</evidence>
<gene>
    <name evidence="10" type="ORF">RDWZM_001889</name>
</gene>
<dbReference type="Proteomes" id="UP001142055">
    <property type="component" value="Chromosome 1"/>
</dbReference>
<dbReference type="CDD" id="cd14686">
    <property type="entry name" value="bZIP"/>
    <property type="match status" value="1"/>
</dbReference>
<feature type="domain" description="BZIP" evidence="9">
    <location>
        <begin position="216"/>
        <end position="273"/>
    </location>
</feature>
<keyword evidence="7" id="KW-0175">Coiled coil</keyword>
<keyword evidence="3" id="KW-0805">Transcription regulation</keyword>
<proteinExistence type="inferred from homology"/>
<evidence type="ECO:0000256" key="4">
    <source>
        <dbReference type="ARBA" id="ARBA00023125"/>
    </source>
</evidence>
<accession>A0A9Q0RR03</accession>
<evidence type="ECO:0000256" key="1">
    <source>
        <dbReference type="ARBA" id="ARBA00004167"/>
    </source>
</evidence>